<evidence type="ECO:0000313" key="8">
    <source>
        <dbReference type="Proteomes" id="UP000240481"/>
    </source>
</evidence>
<feature type="transmembrane region" description="Helical" evidence="5">
    <location>
        <begin position="43"/>
        <end position="62"/>
    </location>
</feature>
<proteinExistence type="predicted"/>
<feature type="transmembrane region" description="Helical" evidence="5">
    <location>
        <begin position="214"/>
        <end position="236"/>
    </location>
</feature>
<dbReference type="InterPro" id="IPR050638">
    <property type="entry name" value="AA-Vitamin_Transporters"/>
</dbReference>
<feature type="transmembrane region" description="Helical" evidence="5">
    <location>
        <begin position="183"/>
        <end position="202"/>
    </location>
</feature>
<protein>
    <submittedName>
        <fullName evidence="7">EamA family transporter</fullName>
    </submittedName>
</protein>
<dbReference type="InterPro" id="IPR000620">
    <property type="entry name" value="EamA_dom"/>
</dbReference>
<dbReference type="GO" id="GO:0016020">
    <property type="term" value="C:membrane"/>
    <property type="evidence" value="ECO:0007669"/>
    <property type="project" value="UniProtKB-SubCell"/>
</dbReference>
<feature type="transmembrane region" description="Helical" evidence="5">
    <location>
        <begin position="151"/>
        <end position="171"/>
    </location>
</feature>
<evidence type="ECO:0000256" key="1">
    <source>
        <dbReference type="ARBA" id="ARBA00004141"/>
    </source>
</evidence>
<evidence type="ECO:0000256" key="3">
    <source>
        <dbReference type="ARBA" id="ARBA00022989"/>
    </source>
</evidence>
<comment type="subcellular location">
    <subcellularLocation>
        <location evidence="1">Membrane</location>
        <topology evidence="1">Multi-pass membrane protein</topology>
    </subcellularLocation>
</comment>
<organism evidence="7 8">
    <name type="scientific">Photobacterium swingsii</name>
    <dbReference type="NCBI Taxonomy" id="680026"/>
    <lineage>
        <taxon>Bacteria</taxon>
        <taxon>Pseudomonadati</taxon>
        <taxon>Pseudomonadota</taxon>
        <taxon>Gammaproteobacteria</taxon>
        <taxon>Vibrionales</taxon>
        <taxon>Vibrionaceae</taxon>
        <taxon>Photobacterium</taxon>
    </lineage>
</organism>
<evidence type="ECO:0000259" key="6">
    <source>
        <dbReference type="Pfam" id="PF00892"/>
    </source>
</evidence>
<feature type="domain" description="EamA" evidence="6">
    <location>
        <begin position="10"/>
        <end position="139"/>
    </location>
</feature>
<accession>A0A0J8V8S4</accession>
<keyword evidence="8" id="KW-1185">Reference proteome</keyword>
<keyword evidence="3 5" id="KW-1133">Transmembrane helix</keyword>
<evidence type="ECO:0000313" key="7">
    <source>
        <dbReference type="EMBL" id="PSW22407.1"/>
    </source>
</evidence>
<dbReference type="SUPFAM" id="SSF103481">
    <property type="entry name" value="Multidrug resistance efflux transporter EmrE"/>
    <property type="match status" value="1"/>
</dbReference>
<evidence type="ECO:0000256" key="5">
    <source>
        <dbReference type="SAM" id="Phobius"/>
    </source>
</evidence>
<dbReference type="PANTHER" id="PTHR32322">
    <property type="entry name" value="INNER MEMBRANE TRANSPORTER"/>
    <property type="match status" value="1"/>
</dbReference>
<feature type="domain" description="EamA" evidence="6">
    <location>
        <begin position="153"/>
        <end position="285"/>
    </location>
</feature>
<feature type="transmembrane region" description="Helical" evidence="5">
    <location>
        <begin position="243"/>
        <end position="263"/>
    </location>
</feature>
<feature type="transmembrane region" description="Helical" evidence="5">
    <location>
        <begin position="275"/>
        <end position="298"/>
    </location>
</feature>
<name>A0A0J8V8S4_9GAMM</name>
<reference evidence="7 8" key="1">
    <citation type="submission" date="2018-01" db="EMBL/GenBank/DDBJ databases">
        <title>Whole genome sequencing of Histamine producing bacteria.</title>
        <authorList>
            <person name="Butler K."/>
        </authorList>
    </citation>
    <scope>NUCLEOTIDE SEQUENCE [LARGE SCALE GENOMIC DNA]</scope>
    <source>
        <strain evidence="7 8">DSM 24669</strain>
    </source>
</reference>
<keyword evidence="2 5" id="KW-0812">Transmembrane</keyword>
<dbReference type="AlphaFoldDB" id="A0A0J8V8S4"/>
<keyword evidence="4 5" id="KW-0472">Membrane</keyword>
<dbReference type="EMBL" id="PYLZ01000014">
    <property type="protein sequence ID" value="PSW22407.1"/>
    <property type="molecule type" value="Genomic_DNA"/>
</dbReference>
<evidence type="ECO:0000256" key="4">
    <source>
        <dbReference type="ARBA" id="ARBA00023136"/>
    </source>
</evidence>
<sequence length="301" mass="32421">MKDTFVTSALFIAVCTIWGTTWMAMEIAVESVPPITATGLRFLISAPCILLLAKCTGAPLCFPKGKRGFMCAVAVFYFAIPFTLMIVGEQYISSGLASIIFANMPLAVLAVSMLSLGLRLLPHQLVGLAVAIISLCLILKNELDIGDNNDYAGIVALVTAVAIHAVMYVFTQKYGQGIQVLTYNALPSAMAAVLLLIVGNLWEQPQWHLMTTHSIQAVGYLGLIASVGGIVAYFRLNQVTSPFTASLCFLIFPIVALCLDAWLNNNHLSALSQQLLAPLFIGIVVAKLSRFPSIRALVRSK</sequence>
<dbReference type="RefSeq" id="WP_048899821.1">
    <property type="nucleotide sequence ID" value="NZ_AP024852.1"/>
</dbReference>
<feature type="transmembrane region" description="Helical" evidence="5">
    <location>
        <begin position="94"/>
        <end position="114"/>
    </location>
</feature>
<dbReference type="Proteomes" id="UP000240481">
    <property type="component" value="Unassembled WGS sequence"/>
</dbReference>
<comment type="caution">
    <text evidence="7">The sequence shown here is derived from an EMBL/GenBank/DDBJ whole genome shotgun (WGS) entry which is preliminary data.</text>
</comment>
<dbReference type="STRING" id="680026.AB733_16815"/>
<feature type="transmembrane region" description="Helical" evidence="5">
    <location>
        <begin position="121"/>
        <end position="139"/>
    </location>
</feature>
<dbReference type="PANTHER" id="PTHR32322:SF14">
    <property type="entry name" value="PROTEIN PAGO"/>
    <property type="match status" value="1"/>
</dbReference>
<gene>
    <name evidence="7" type="ORF">C9I94_20885</name>
</gene>
<dbReference type="InterPro" id="IPR037185">
    <property type="entry name" value="EmrE-like"/>
</dbReference>
<feature type="transmembrane region" description="Helical" evidence="5">
    <location>
        <begin position="69"/>
        <end position="88"/>
    </location>
</feature>
<evidence type="ECO:0000256" key="2">
    <source>
        <dbReference type="ARBA" id="ARBA00022692"/>
    </source>
</evidence>
<dbReference type="OrthoDB" id="20414at2"/>
<dbReference type="Pfam" id="PF00892">
    <property type="entry name" value="EamA"/>
    <property type="match status" value="2"/>
</dbReference>